<dbReference type="AlphaFoldDB" id="A0A2W2CHX6"/>
<organism evidence="2 3">
    <name type="scientific">Nonomuraea aridisoli</name>
    <dbReference type="NCBI Taxonomy" id="2070368"/>
    <lineage>
        <taxon>Bacteria</taxon>
        <taxon>Bacillati</taxon>
        <taxon>Actinomycetota</taxon>
        <taxon>Actinomycetes</taxon>
        <taxon>Streptosporangiales</taxon>
        <taxon>Streptosporangiaceae</taxon>
        <taxon>Nonomuraea</taxon>
    </lineage>
</organism>
<protein>
    <submittedName>
        <fullName evidence="2">Uncharacterized protein</fullName>
    </submittedName>
</protein>
<name>A0A2W2CHX6_9ACTN</name>
<feature type="non-terminal residue" evidence="2">
    <location>
        <position position="1"/>
    </location>
</feature>
<keyword evidence="3" id="KW-1185">Reference proteome</keyword>
<evidence type="ECO:0000313" key="3">
    <source>
        <dbReference type="Proteomes" id="UP000249304"/>
    </source>
</evidence>
<gene>
    <name evidence="2" type="ORF">C1J01_48495</name>
</gene>
<accession>A0A2W2CHX6</accession>
<feature type="region of interest" description="Disordered" evidence="1">
    <location>
        <begin position="134"/>
        <end position="164"/>
    </location>
</feature>
<evidence type="ECO:0000313" key="2">
    <source>
        <dbReference type="EMBL" id="PZF99041.1"/>
    </source>
</evidence>
<dbReference type="Proteomes" id="UP000249304">
    <property type="component" value="Unassembled WGS sequence"/>
</dbReference>
<evidence type="ECO:0000256" key="1">
    <source>
        <dbReference type="SAM" id="MobiDB-lite"/>
    </source>
</evidence>
<dbReference type="EMBL" id="POUD01000656">
    <property type="protein sequence ID" value="PZF99041.1"/>
    <property type="molecule type" value="Genomic_DNA"/>
</dbReference>
<feature type="compositionally biased region" description="Low complexity" evidence="1">
    <location>
        <begin position="137"/>
        <end position="164"/>
    </location>
</feature>
<reference evidence="2 3" key="1">
    <citation type="submission" date="2018-01" db="EMBL/GenBank/DDBJ databases">
        <title>Draft genome sequence of Nonomuraea sp. KC333.</title>
        <authorList>
            <person name="Sahin N."/>
            <person name="Saygin H."/>
            <person name="Ay H."/>
        </authorList>
    </citation>
    <scope>NUCLEOTIDE SEQUENCE [LARGE SCALE GENOMIC DNA]</scope>
    <source>
        <strain evidence="2 3">KC333</strain>
    </source>
</reference>
<feature type="non-terminal residue" evidence="2">
    <location>
        <position position="164"/>
    </location>
</feature>
<proteinExistence type="predicted"/>
<comment type="caution">
    <text evidence="2">The sequence shown here is derived from an EMBL/GenBank/DDBJ whole genome shotgun (WGS) entry which is preliminary data.</text>
</comment>
<sequence>GGWAVTYLDPPPSRFDSGTSYTLGFWVLQHGTHPPRGEVGPIALRFVRADGTSRRFAGTALREEGHHATSVALPEGVWRVVAEQGLFQPYEVGTLTVPGSLTINPVPPELVRDIGVPAPWGAIRPPVVPVSAARSTEAPGAARSPGGAEAAEGAGASGAPVDAG</sequence>